<feature type="transmembrane region" description="Helical" evidence="6">
    <location>
        <begin position="407"/>
        <end position="431"/>
    </location>
</feature>
<evidence type="ECO:0000256" key="5">
    <source>
        <dbReference type="ARBA" id="ARBA00023136"/>
    </source>
</evidence>
<dbReference type="InterPro" id="IPR003838">
    <property type="entry name" value="ABC3_permease_C"/>
</dbReference>
<evidence type="ECO:0000256" key="4">
    <source>
        <dbReference type="ARBA" id="ARBA00022989"/>
    </source>
</evidence>
<keyword evidence="3 6" id="KW-0812">Transmembrane</keyword>
<dbReference type="Pfam" id="PF02687">
    <property type="entry name" value="FtsX"/>
    <property type="match status" value="1"/>
</dbReference>
<protein>
    <submittedName>
        <fullName evidence="8">ABC transporter permease</fullName>
    </submittedName>
</protein>
<feature type="domain" description="ABC3 transporter permease C-terminal" evidence="7">
    <location>
        <begin position="92"/>
        <end position="209"/>
    </location>
</feature>
<feature type="transmembrane region" description="Helical" evidence="6">
    <location>
        <begin position="31"/>
        <end position="58"/>
    </location>
</feature>
<evidence type="ECO:0000256" key="1">
    <source>
        <dbReference type="ARBA" id="ARBA00004651"/>
    </source>
</evidence>
<feature type="transmembrane region" description="Helical" evidence="6">
    <location>
        <begin position="451"/>
        <end position="474"/>
    </location>
</feature>
<keyword evidence="9" id="KW-1185">Reference proteome</keyword>
<accession>A0A8I0KPI4</accession>
<proteinExistence type="predicted"/>
<dbReference type="RefSeq" id="WP_191071017.1">
    <property type="nucleotide sequence ID" value="NZ_JACRUO010000001.1"/>
</dbReference>
<gene>
    <name evidence="8" type="ORF">H8R10_01565</name>
</gene>
<evidence type="ECO:0000313" key="8">
    <source>
        <dbReference type="EMBL" id="MBD3688925.1"/>
    </source>
</evidence>
<evidence type="ECO:0000256" key="6">
    <source>
        <dbReference type="SAM" id="Phobius"/>
    </source>
</evidence>
<evidence type="ECO:0000313" key="9">
    <source>
        <dbReference type="Proteomes" id="UP000627538"/>
    </source>
</evidence>
<evidence type="ECO:0000256" key="3">
    <source>
        <dbReference type="ARBA" id="ARBA00022692"/>
    </source>
</evidence>
<dbReference type="Proteomes" id="UP000627538">
    <property type="component" value="Unassembled WGS sequence"/>
</dbReference>
<feature type="transmembrane region" description="Helical" evidence="6">
    <location>
        <begin position="225"/>
        <end position="244"/>
    </location>
</feature>
<feature type="transmembrane region" description="Helical" evidence="6">
    <location>
        <begin position="78"/>
        <end position="102"/>
    </location>
</feature>
<feature type="transmembrane region" description="Helical" evidence="6">
    <location>
        <begin position="141"/>
        <end position="163"/>
    </location>
</feature>
<organism evidence="8 9">
    <name type="scientific">Nanchangia anserum</name>
    <dbReference type="NCBI Taxonomy" id="2692125"/>
    <lineage>
        <taxon>Bacteria</taxon>
        <taxon>Bacillati</taxon>
        <taxon>Actinomycetota</taxon>
        <taxon>Actinomycetes</taxon>
        <taxon>Actinomycetales</taxon>
        <taxon>Actinomycetaceae</taxon>
        <taxon>Nanchangia</taxon>
    </lineage>
</organism>
<comment type="caution">
    <text evidence="8">The sequence shown here is derived from an EMBL/GenBank/DDBJ whole genome shotgun (WGS) entry which is preliminary data.</text>
</comment>
<comment type="subcellular location">
    <subcellularLocation>
        <location evidence="1">Cell membrane</location>
        <topology evidence="1">Multi-pass membrane protein</topology>
    </subcellularLocation>
</comment>
<sequence length="487" mass="52328">MSTAISARPSGLGRLTKTLFLARMRSGSQRWLAACTIVGFTITTWLALTVVAGVVMFIERYRHPAETYPVVFSLEPDMAKIMGALYVLFALFACALMVVPIASLASTSARLGANSTERRLAILRLIGLSSRDVERMTLMENAIITVIGIVLGVIAYAASVPLWQFASFQNQRLTSGEMLLPAVYIGLVGLAVLAIATISSWFGLQRVRITPLGVARRSLPKPLKAWRLIAFVLAIAAYSVVLVVAKPSGTSQTEIFLYAVPVFVAMIIVIAVINLVVPWLLQIAVRILAHLPGAAWMRAMRRIAYDPRAVWRRISGLAMAAFIGGMTSAGDFAANSGAGSEQIPPAALKELNALNPDIRFGVIIVIVIVCIVLGLQVIIQSSSDVLEQAETSQALVRMGAPRRFLSVSAWLENLLPVVVALATAPIGWLLAQPQAAALERFTGREVSATPAPLITVIVLGIGLTVCALIVVGPLRRQVSTRYQRGND</sequence>
<feature type="transmembrane region" description="Helical" evidence="6">
    <location>
        <begin position="358"/>
        <end position="379"/>
    </location>
</feature>
<name>A0A8I0KPI4_9ACTO</name>
<feature type="transmembrane region" description="Helical" evidence="6">
    <location>
        <begin position="310"/>
        <end position="329"/>
    </location>
</feature>
<reference evidence="8 9" key="1">
    <citation type="submission" date="2020-08" db="EMBL/GenBank/DDBJ databases">
        <title>Winkia gen. nov., sp. nov., isolated from faeces of the Anser albifrons in China.</title>
        <authorList>
            <person name="Liu Q."/>
        </authorList>
    </citation>
    <scope>NUCLEOTIDE SEQUENCE [LARGE SCALE GENOMIC DNA]</scope>
    <source>
        <strain evidence="8 9">C62</strain>
    </source>
</reference>
<dbReference type="EMBL" id="JACRUO010000001">
    <property type="protein sequence ID" value="MBD3688925.1"/>
    <property type="molecule type" value="Genomic_DNA"/>
</dbReference>
<feature type="transmembrane region" description="Helical" evidence="6">
    <location>
        <begin position="256"/>
        <end position="289"/>
    </location>
</feature>
<evidence type="ECO:0000256" key="2">
    <source>
        <dbReference type="ARBA" id="ARBA00022475"/>
    </source>
</evidence>
<feature type="transmembrane region" description="Helical" evidence="6">
    <location>
        <begin position="183"/>
        <end position="204"/>
    </location>
</feature>
<evidence type="ECO:0000259" key="7">
    <source>
        <dbReference type="Pfam" id="PF02687"/>
    </source>
</evidence>
<keyword evidence="4 6" id="KW-1133">Transmembrane helix</keyword>
<keyword evidence="2" id="KW-1003">Cell membrane</keyword>
<dbReference type="AlphaFoldDB" id="A0A8I0KPI4"/>
<dbReference type="GO" id="GO:0005886">
    <property type="term" value="C:plasma membrane"/>
    <property type="evidence" value="ECO:0007669"/>
    <property type="project" value="UniProtKB-SubCell"/>
</dbReference>
<keyword evidence="5 6" id="KW-0472">Membrane</keyword>